<sequence>MSPRSAQSCTCRSYLGTAFILQARLTWQEGVQEPTEANVYSSRSHAVLQVTVERKETTPDTDTPVHVGKLSLIDLAGSERAAKTKNQGKRMIEGANINRSLLALGNCINALGDKGARGAYVPFRDSKLTRLLKDSLGGNCRTTMIAACSSARSNIEESLNTLKYANRAKNIQLKAVANVSSIHAHIAEYTQIIADLRLEISRLKVALSQASEEAKTKGEDMPSNPGERETLEKLRNEIVQNFDDRMQIRRSLLDLQELQAGNQQEVRQLTRFLARWEEKQEAESGDEPAPTSETVALGGSGTLAPGSPKEVRVAKLELSHIEANVAKNEELKQALLLRLEGCVAKAQQMQSQFPQMLAAADRRSLLEMEFRVRLMELHNMELEEHSLMREGAVNDRDDRMRDLLAQIQLRDQIIQKQRSHLESNQVVISDDLKEDLKELELSAQPEDMIDGARVIVALPSSIGKRNSRTVGLPRLGRTNTAKLRHASSLIEGGLGETHLPPLPGVQDDKDGLKTDAWTSEVTNERLPLIHNRRSGGAGVSGGLRREPRRPTGSSGQPYGRVASSGSYSITGGAAACTEGGTAGSYIMPNGMVEPQVRKSTPLGKRKANMLAALNRRTRPDHPPGTGSRAEEHGRHHGHRPTSSPAQMKQRNRGRAATGNGHKPGSSTHAHSTFQNHFPKKESRKSPDHSPRDSRDVSNPATDDTRHPQPTNNNRKGRSKLAALNSGMVDRGVTERTTMAQQREARANKDARLQKVYGSRKPLARGGHAGDASGDAHALEPSLEAQPPNGELADIRLSLGSGAGEAGAEATMLSVDTVSTLRKSGVDESGKLDAEVSPQMAEGISARASQPEDHLTARRLLVEDGDWKGSLVAVAFTLWLEAS</sequence>
<dbReference type="Proteomes" id="UP001190700">
    <property type="component" value="Unassembled WGS sequence"/>
</dbReference>
<keyword evidence="3 7" id="KW-0067">ATP-binding</keyword>
<evidence type="ECO:0000313" key="12">
    <source>
        <dbReference type="Proteomes" id="UP001190700"/>
    </source>
</evidence>
<dbReference type="SMART" id="SM00129">
    <property type="entry name" value="KISc"/>
    <property type="match status" value="1"/>
</dbReference>
<dbReference type="InterPro" id="IPR019821">
    <property type="entry name" value="Kinesin_motor_CS"/>
</dbReference>
<dbReference type="Gene3D" id="3.40.850.10">
    <property type="entry name" value="Kinesin motor domain"/>
    <property type="match status" value="1"/>
</dbReference>
<name>A0AAE0GPM0_9CHLO</name>
<evidence type="ECO:0000256" key="6">
    <source>
        <dbReference type="PROSITE-ProRule" id="PRU00283"/>
    </source>
</evidence>
<comment type="similarity">
    <text evidence="6 7">Belongs to the TRAFAC class myosin-kinesin ATPase superfamily. Kinesin family.</text>
</comment>
<dbReference type="GO" id="GO:0008017">
    <property type="term" value="F:microtubule binding"/>
    <property type="evidence" value="ECO:0007669"/>
    <property type="project" value="InterPro"/>
</dbReference>
<dbReference type="Pfam" id="PF00225">
    <property type="entry name" value="Kinesin"/>
    <property type="match status" value="1"/>
</dbReference>
<dbReference type="InterPro" id="IPR027640">
    <property type="entry name" value="Kinesin-like_fam"/>
</dbReference>
<organism evidence="11 12">
    <name type="scientific">Cymbomonas tetramitiformis</name>
    <dbReference type="NCBI Taxonomy" id="36881"/>
    <lineage>
        <taxon>Eukaryota</taxon>
        <taxon>Viridiplantae</taxon>
        <taxon>Chlorophyta</taxon>
        <taxon>Pyramimonadophyceae</taxon>
        <taxon>Pyramimonadales</taxon>
        <taxon>Pyramimonadaceae</taxon>
        <taxon>Cymbomonas</taxon>
    </lineage>
</organism>
<feature type="region of interest" description="Disordered" evidence="9">
    <location>
        <begin position="758"/>
        <end position="788"/>
    </location>
</feature>
<dbReference type="PROSITE" id="PS50067">
    <property type="entry name" value="KINESIN_MOTOR_2"/>
    <property type="match status" value="1"/>
</dbReference>
<protein>
    <recommendedName>
        <fullName evidence="7">Kinesin-like protein</fullName>
    </recommendedName>
</protein>
<feature type="compositionally biased region" description="Basic and acidic residues" evidence="9">
    <location>
        <begin position="678"/>
        <end position="695"/>
    </location>
</feature>
<feature type="compositionally biased region" description="Polar residues" evidence="9">
    <location>
        <begin position="696"/>
        <end position="713"/>
    </location>
</feature>
<feature type="domain" description="Kinesin motor" evidence="10">
    <location>
        <begin position="1"/>
        <end position="171"/>
    </location>
</feature>
<dbReference type="PROSITE" id="PS00411">
    <property type="entry name" value="KINESIN_MOTOR_1"/>
    <property type="match status" value="1"/>
</dbReference>
<proteinExistence type="inferred from homology"/>
<dbReference type="InterPro" id="IPR036961">
    <property type="entry name" value="Kinesin_motor_dom_sf"/>
</dbReference>
<feature type="region of interest" description="Disordered" evidence="9">
    <location>
        <begin position="611"/>
        <end position="733"/>
    </location>
</feature>
<evidence type="ECO:0000256" key="5">
    <source>
        <dbReference type="ARBA" id="ARBA00023175"/>
    </source>
</evidence>
<dbReference type="SUPFAM" id="SSF52540">
    <property type="entry name" value="P-loop containing nucleoside triphosphate hydrolases"/>
    <property type="match status" value="1"/>
</dbReference>
<evidence type="ECO:0000256" key="9">
    <source>
        <dbReference type="SAM" id="MobiDB-lite"/>
    </source>
</evidence>
<dbReference type="EMBL" id="LGRX02003734">
    <property type="protein sequence ID" value="KAK3281723.1"/>
    <property type="molecule type" value="Genomic_DNA"/>
</dbReference>
<dbReference type="GO" id="GO:0005874">
    <property type="term" value="C:microtubule"/>
    <property type="evidence" value="ECO:0007669"/>
    <property type="project" value="UniProtKB-KW"/>
</dbReference>
<evidence type="ECO:0000256" key="3">
    <source>
        <dbReference type="ARBA" id="ARBA00022840"/>
    </source>
</evidence>
<reference evidence="11 12" key="1">
    <citation type="journal article" date="2015" name="Genome Biol. Evol.">
        <title>Comparative Genomics of a Bacterivorous Green Alga Reveals Evolutionary Causalities and Consequences of Phago-Mixotrophic Mode of Nutrition.</title>
        <authorList>
            <person name="Burns J.A."/>
            <person name="Paasch A."/>
            <person name="Narechania A."/>
            <person name="Kim E."/>
        </authorList>
    </citation>
    <scope>NUCLEOTIDE SEQUENCE [LARGE SCALE GENOMIC DNA]</scope>
    <source>
        <strain evidence="11 12">PLY_AMNH</strain>
    </source>
</reference>
<keyword evidence="1 7" id="KW-0493">Microtubule</keyword>
<dbReference type="PANTHER" id="PTHR47968">
    <property type="entry name" value="CENTROMERE PROTEIN E"/>
    <property type="match status" value="1"/>
</dbReference>
<dbReference type="AlphaFoldDB" id="A0AAE0GPM0"/>
<keyword evidence="12" id="KW-1185">Reference proteome</keyword>
<feature type="region of interest" description="Disordered" evidence="9">
    <location>
        <begin position="531"/>
        <end position="563"/>
    </location>
</feature>
<evidence type="ECO:0000256" key="7">
    <source>
        <dbReference type="RuleBase" id="RU000394"/>
    </source>
</evidence>
<accession>A0AAE0GPM0</accession>
<keyword evidence="4 8" id="KW-0175">Coiled coil</keyword>
<evidence type="ECO:0000313" key="11">
    <source>
        <dbReference type="EMBL" id="KAK3281723.1"/>
    </source>
</evidence>
<dbReference type="PRINTS" id="PR00380">
    <property type="entry name" value="KINESINHEAVY"/>
</dbReference>
<evidence type="ECO:0000259" key="10">
    <source>
        <dbReference type="PROSITE" id="PS50067"/>
    </source>
</evidence>
<feature type="compositionally biased region" description="Polar residues" evidence="9">
    <location>
        <begin position="664"/>
        <end position="675"/>
    </location>
</feature>
<gene>
    <name evidence="11" type="ORF">CYMTET_10512</name>
</gene>
<feature type="region of interest" description="Disordered" evidence="9">
    <location>
        <begin position="277"/>
        <end position="306"/>
    </location>
</feature>
<feature type="coiled-coil region" evidence="8">
    <location>
        <begin position="186"/>
        <end position="213"/>
    </location>
</feature>
<dbReference type="GO" id="GO:0003777">
    <property type="term" value="F:microtubule motor activity"/>
    <property type="evidence" value="ECO:0007669"/>
    <property type="project" value="InterPro"/>
</dbReference>
<keyword evidence="5 7" id="KW-0505">Motor protein</keyword>
<evidence type="ECO:0000256" key="4">
    <source>
        <dbReference type="ARBA" id="ARBA00023054"/>
    </source>
</evidence>
<evidence type="ECO:0000256" key="2">
    <source>
        <dbReference type="ARBA" id="ARBA00022741"/>
    </source>
</evidence>
<comment type="caution">
    <text evidence="11">The sequence shown here is derived from an EMBL/GenBank/DDBJ whole genome shotgun (WGS) entry which is preliminary data.</text>
</comment>
<comment type="caution">
    <text evidence="6">Lacks conserved residue(s) required for the propagation of feature annotation.</text>
</comment>
<dbReference type="GO" id="GO:0007018">
    <property type="term" value="P:microtubule-based movement"/>
    <property type="evidence" value="ECO:0007669"/>
    <property type="project" value="InterPro"/>
</dbReference>
<dbReference type="PANTHER" id="PTHR47968:SF13">
    <property type="entry name" value="KINESIN-LIKE PROTEIN KIF19 ISOFORM X1"/>
    <property type="match status" value="1"/>
</dbReference>
<evidence type="ECO:0000256" key="8">
    <source>
        <dbReference type="SAM" id="Coils"/>
    </source>
</evidence>
<dbReference type="InterPro" id="IPR001752">
    <property type="entry name" value="Kinesin_motor_dom"/>
</dbReference>
<keyword evidence="2 7" id="KW-0547">Nucleotide-binding</keyword>
<dbReference type="GO" id="GO:0005524">
    <property type="term" value="F:ATP binding"/>
    <property type="evidence" value="ECO:0007669"/>
    <property type="project" value="UniProtKB-KW"/>
</dbReference>
<evidence type="ECO:0000256" key="1">
    <source>
        <dbReference type="ARBA" id="ARBA00022701"/>
    </source>
</evidence>
<dbReference type="InterPro" id="IPR027417">
    <property type="entry name" value="P-loop_NTPase"/>
</dbReference>